<feature type="non-terminal residue" evidence="1">
    <location>
        <position position="119"/>
    </location>
</feature>
<name>A0A382UWC1_9ZZZZ</name>
<evidence type="ECO:0000313" key="1">
    <source>
        <dbReference type="EMBL" id="SVD38035.1"/>
    </source>
</evidence>
<dbReference type="AlphaFoldDB" id="A0A382UWC1"/>
<accession>A0A382UWC1</accession>
<protein>
    <submittedName>
        <fullName evidence="1">Uncharacterized protein</fullName>
    </submittedName>
</protein>
<sequence length="119" mass="12355">MKKIITISIATVLNLVAFTQTDIENARIQGVGATVGITGIVINGDELGPIRYIQDTTAGIALYDPAILGGIIRGDEISVTGILVDYNGLLEMNPVNAVVTNSSANPSPIPLVVTPNQIG</sequence>
<proteinExistence type="predicted"/>
<dbReference type="EMBL" id="UINC01146985">
    <property type="protein sequence ID" value="SVD38035.1"/>
    <property type="molecule type" value="Genomic_DNA"/>
</dbReference>
<gene>
    <name evidence="1" type="ORF">METZ01_LOCUS390889</name>
</gene>
<reference evidence="1" key="1">
    <citation type="submission" date="2018-05" db="EMBL/GenBank/DDBJ databases">
        <authorList>
            <person name="Lanie J.A."/>
            <person name="Ng W.-L."/>
            <person name="Kazmierczak K.M."/>
            <person name="Andrzejewski T.M."/>
            <person name="Davidsen T.M."/>
            <person name="Wayne K.J."/>
            <person name="Tettelin H."/>
            <person name="Glass J.I."/>
            <person name="Rusch D."/>
            <person name="Podicherti R."/>
            <person name="Tsui H.-C.T."/>
            <person name="Winkler M.E."/>
        </authorList>
    </citation>
    <scope>NUCLEOTIDE SEQUENCE</scope>
</reference>
<organism evidence="1">
    <name type="scientific">marine metagenome</name>
    <dbReference type="NCBI Taxonomy" id="408172"/>
    <lineage>
        <taxon>unclassified sequences</taxon>
        <taxon>metagenomes</taxon>
        <taxon>ecological metagenomes</taxon>
    </lineage>
</organism>